<organism evidence="2 3">
    <name type="scientific">Paraflavitalea soli</name>
    <dbReference type="NCBI Taxonomy" id="2315862"/>
    <lineage>
        <taxon>Bacteria</taxon>
        <taxon>Pseudomonadati</taxon>
        <taxon>Bacteroidota</taxon>
        <taxon>Chitinophagia</taxon>
        <taxon>Chitinophagales</taxon>
        <taxon>Chitinophagaceae</taxon>
        <taxon>Paraflavitalea</taxon>
    </lineage>
</organism>
<name>A0A3B7MTT3_9BACT</name>
<evidence type="ECO:0000313" key="3">
    <source>
        <dbReference type="Proteomes" id="UP000263900"/>
    </source>
</evidence>
<accession>A0A3B7MTT3</accession>
<proteinExistence type="predicted"/>
<dbReference type="InterPro" id="IPR029044">
    <property type="entry name" value="Nucleotide-diphossugar_trans"/>
</dbReference>
<dbReference type="CDD" id="cd04186">
    <property type="entry name" value="GT_2_like_c"/>
    <property type="match status" value="1"/>
</dbReference>
<protein>
    <submittedName>
        <fullName evidence="2">Glycosyltransferase family 2 protein</fullName>
    </submittedName>
</protein>
<dbReference type="GO" id="GO:0016740">
    <property type="term" value="F:transferase activity"/>
    <property type="evidence" value="ECO:0007669"/>
    <property type="project" value="UniProtKB-KW"/>
</dbReference>
<keyword evidence="2" id="KW-0808">Transferase</keyword>
<feature type="domain" description="Glycosyltransferase 2-like" evidence="1">
    <location>
        <begin position="4"/>
        <end position="154"/>
    </location>
</feature>
<dbReference type="EMBL" id="CP032157">
    <property type="protein sequence ID" value="AXY76669.1"/>
    <property type="molecule type" value="Genomic_DNA"/>
</dbReference>
<evidence type="ECO:0000259" key="1">
    <source>
        <dbReference type="Pfam" id="PF00535"/>
    </source>
</evidence>
<dbReference type="Proteomes" id="UP000263900">
    <property type="component" value="Chromosome"/>
</dbReference>
<dbReference type="InterPro" id="IPR001173">
    <property type="entry name" value="Glyco_trans_2-like"/>
</dbReference>
<dbReference type="Pfam" id="PF00535">
    <property type="entry name" value="Glycos_transf_2"/>
    <property type="match status" value="1"/>
</dbReference>
<dbReference type="KEGG" id="pseg:D3H65_22915"/>
<dbReference type="AlphaFoldDB" id="A0A3B7MTT3"/>
<reference evidence="2 3" key="1">
    <citation type="submission" date="2018-09" db="EMBL/GenBank/DDBJ databases">
        <title>Genome sequencing of strain 6GH32-13.</title>
        <authorList>
            <person name="Weon H.-Y."/>
            <person name="Heo J."/>
            <person name="Kwon S.-W."/>
        </authorList>
    </citation>
    <scope>NUCLEOTIDE SEQUENCE [LARGE SCALE GENOMIC DNA]</scope>
    <source>
        <strain evidence="2 3">5GH32-13</strain>
    </source>
</reference>
<dbReference type="RefSeq" id="WP_119052546.1">
    <property type="nucleotide sequence ID" value="NZ_CP032157.1"/>
</dbReference>
<dbReference type="PANTHER" id="PTHR43179">
    <property type="entry name" value="RHAMNOSYLTRANSFERASE WBBL"/>
    <property type="match status" value="1"/>
</dbReference>
<dbReference type="PANTHER" id="PTHR43179:SF7">
    <property type="entry name" value="RHAMNOSYLTRANSFERASE WBBL"/>
    <property type="match status" value="1"/>
</dbReference>
<evidence type="ECO:0000313" key="2">
    <source>
        <dbReference type="EMBL" id="AXY76669.1"/>
    </source>
</evidence>
<sequence>MQLSVIIVNYNVKYFLEQCLCSVKKAMEEVGHSVADDEPSQTEVFVVDNKSTDDSIGYLRSRFPFVQFIANTENLGFARANNQALLQCRGKYILFLNPDTILPEDCFVQCLSFMEAHADAGALGVRMIDGSGSYLPESKRGFPSPWVSFCKMSGLTRLFPTSPLFARYYLGHLSPDAVHPVDVLSGAFMWVRKEVLDKTGGFDERFFMYAEDIDLSYRIQQSGYINYYLPAPVIIHFKGESTRRDARYVKLFYTAMIQFVQKHYRGVSAWWYTKLLQGIIAARSLGANKQNAVPGKPGLSGTPKVWLNGDESAIENMRAILQAAKYTVAATSKDAGVLIFCEGPTFPFTAIIKELQSKHNYMGVHIHGSHTSSAVGSGSKDSQGNAICGISY</sequence>
<gene>
    <name evidence="2" type="ORF">D3H65_22915</name>
</gene>
<dbReference type="SUPFAM" id="SSF53448">
    <property type="entry name" value="Nucleotide-diphospho-sugar transferases"/>
    <property type="match status" value="1"/>
</dbReference>
<dbReference type="OrthoDB" id="9771846at2"/>
<keyword evidence="3" id="KW-1185">Reference proteome</keyword>
<dbReference type="Gene3D" id="3.90.550.10">
    <property type="entry name" value="Spore Coat Polysaccharide Biosynthesis Protein SpsA, Chain A"/>
    <property type="match status" value="1"/>
</dbReference>